<comment type="caution">
    <text evidence="6">The sequence shown here is derived from an EMBL/GenBank/DDBJ whole genome shotgun (WGS) entry which is preliminary data.</text>
</comment>
<dbReference type="Pfam" id="PF07804">
    <property type="entry name" value="HipA_C"/>
    <property type="match status" value="1"/>
</dbReference>
<evidence type="ECO:0000313" key="7">
    <source>
        <dbReference type="Proteomes" id="UP001180453"/>
    </source>
</evidence>
<evidence type="ECO:0000259" key="4">
    <source>
        <dbReference type="Pfam" id="PF07804"/>
    </source>
</evidence>
<dbReference type="InterPro" id="IPR012893">
    <property type="entry name" value="HipA-like_C"/>
</dbReference>
<feature type="domain" description="HipA-like C-terminal" evidence="4">
    <location>
        <begin position="147"/>
        <end position="396"/>
    </location>
</feature>
<keyword evidence="7" id="KW-1185">Reference proteome</keyword>
<dbReference type="Proteomes" id="UP001180453">
    <property type="component" value="Unassembled WGS sequence"/>
</dbReference>
<dbReference type="PANTHER" id="PTHR37419">
    <property type="entry name" value="SERINE/THREONINE-PROTEIN KINASE TOXIN HIPA"/>
    <property type="match status" value="1"/>
</dbReference>
<reference evidence="6 7" key="1">
    <citation type="submission" date="2023-07" db="EMBL/GenBank/DDBJ databases">
        <title>Sorghum-associated microbial communities from plants grown in Nebraska, USA.</title>
        <authorList>
            <person name="Schachtman D."/>
        </authorList>
    </citation>
    <scope>NUCLEOTIDE SEQUENCE [LARGE SCALE GENOMIC DNA]</scope>
    <source>
        <strain evidence="6 7">BE314</strain>
    </source>
</reference>
<dbReference type="NCBIfam" id="TIGR03071">
    <property type="entry name" value="couple_hipA"/>
    <property type="match status" value="1"/>
</dbReference>
<evidence type="ECO:0000256" key="1">
    <source>
        <dbReference type="ARBA" id="ARBA00010164"/>
    </source>
</evidence>
<keyword evidence="3 6" id="KW-0418">Kinase</keyword>
<dbReference type="InterPro" id="IPR017508">
    <property type="entry name" value="HipA_N1"/>
</dbReference>
<keyword evidence="2 6" id="KW-0808">Transferase</keyword>
<dbReference type="Gene3D" id="1.10.1070.20">
    <property type="match status" value="1"/>
</dbReference>
<protein>
    <submittedName>
        <fullName evidence="6">Serine/threonine-protein kinase HipA</fullName>
        <ecNumber evidence="6">2.7.11.1</ecNumber>
    </submittedName>
</protein>
<dbReference type="PANTHER" id="PTHR37419:SF1">
    <property type="entry name" value="SERINE_THREONINE-PROTEIN KINASE TOXIN HIPA"/>
    <property type="match status" value="1"/>
</dbReference>
<sequence>MRSLLVYVDRTLVGTLSEENNLWVFEYAPEWVGMERSFDLSPALPRHTLRHEDGGTLRPVQWYFDNLLPEELLRQAIAKEAGIKDYEDAFALLEYLGAESAGSLTLLPDGIAPPEKSELIELSDEMLSHRIQSLPKQTLSKSAPKRMSLAGAQHKLLVVLKKDALYEPVGATPSTYILKPDHPEAGTYPASVFNEYFTMRLADAAGLQVPKVAMRYVPEPVYLIERFDREVKWPRGKSDPLAPPDVRRLHVIDACQLLNKARTFKHSGATLEALVQIVEATTVKIQTRAKLFRWLVFNILVGNDDCHLKNLSFHVHHDAIELAPHYDLLSTGAYHTKAFADENGKWNQVPMAFPLPGAKTFGDVTQEAVLAAADVLGVPRTIAQRIVMQVTDRVDKTFEKILAEHEELAKKAPASRAANIAIESRLLRVVHHITLRDMIDRLTH</sequence>
<dbReference type="InterPro" id="IPR052028">
    <property type="entry name" value="HipA_Ser/Thr_kinase"/>
</dbReference>
<evidence type="ECO:0000256" key="3">
    <source>
        <dbReference type="ARBA" id="ARBA00022777"/>
    </source>
</evidence>
<proteinExistence type="inferred from homology"/>
<dbReference type="Pfam" id="PF13657">
    <property type="entry name" value="Couple_hipA"/>
    <property type="match status" value="1"/>
</dbReference>
<name>A0ABU1YTT9_ROSSA</name>
<dbReference type="GO" id="GO:0004674">
    <property type="term" value="F:protein serine/threonine kinase activity"/>
    <property type="evidence" value="ECO:0007669"/>
    <property type="project" value="UniProtKB-EC"/>
</dbReference>
<dbReference type="EMBL" id="JAVDXU010000003">
    <property type="protein sequence ID" value="MDR7271625.1"/>
    <property type="molecule type" value="Genomic_DNA"/>
</dbReference>
<evidence type="ECO:0000313" key="6">
    <source>
        <dbReference type="EMBL" id="MDR7271625.1"/>
    </source>
</evidence>
<accession>A0ABU1YTT9</accession>
<evidence type="ECO:0000256" key="2">
    <source>
        <dbReference type="ARBA" id="ARBA00022679"/>
    </source>
</evidence>
<gene>
    <name evidence="6" type="ORF">J2X20_004293</name>
</gene>
<feature type="domain" description="HipA N-terminal subdomain 1" evidence="5">
    <location>
        <begin position="4"/>
        <end position="106"/>
    </location>
</feature>
<evidence type="ECO:0000259" key="5">
    <source>
        <dbReference type="Pfam" id="PF13657"/>
    </source>
</evidence>
<organism evidence="6 7">
    <name type="scientific">Roseateles saccharophilus</name>
    <name type="common">Pseudomonas saccharophila</name>
    <dbReference type="NCBI Taxonomy" id="304"/>
    <lineage>
        <taxon>Bacteria</taxon>
        <taxon>Pseudomonadati</taxon>
        <taxon>Pseudomonadota</taxon>
        <taxon>Betaproteobacteria</taxon>
        <taxon>Burkholderiales</taxon>
        <taxon>Sphaerotilaceae</taxon>
        <taxon>Roseateles</taxon>
    </lineage>
</organism>
<comment type="similarity">
    <text evidence="1">Belongs to the HipA Ser/Thr kinase family.</text>
</comment>
<dbReference type="EC" id="2.7.11.1" evidence="6"/>